<proteinExistence type="predicted"/>
<dbReference type="Proteomes" id="UP000009170">
    <property type="component" value="Unassembled WGS sequence"/>
</dbReference>
<dbReference type="RefSeq" id="XP_003079982.2">
    <property type="nucleotide sequence ID" value="XM_003079934.2"/>
</dbReference>
<dbReference type="InParanoid" id="A0A090M8M5"/>
<dbReference type="OrthoDB" id="495620at2759"/>
<keyword evidence="2" id="KW-0812">Transmembrane</keyword>
<keyword evidence="2" id="KW-0472">Membrane</keyword>
<feature type="transmembrane region" description="Helical" evidence="2">
    <location>
        <begin position="417"/>
        <end position="435"/>
    </location>
</feature>
<dbReference type="GeneID" id="9833336"/>
<dbReference type="KEGG" id="ota:OT_ostta06g03430"/>
<dbReference type="EMBL" id="CAID01000006">
    <property type="protein sequence ID" value="CEF98449.1"/>
    <property type="molecule type" value="Genomic_DNA"/>
</dbReference>
<evidence type="ECO:0000313" key="4">
    <source>
        <dbReference type="Proteomes" id="UP000009170"/>
    </source>
</evidence>
<keyword evidence="4" id="KW-1185">Reference proteome</keyword>
<evidence type="ECO:0000256" key="2">
    <source>
        <dbReference type="SAM" id="Phobius"/>
    </source>
</evidence>
<evidence type="ECO:0000313" key="3">
    <source>
        <dbReference type="EMBL" id="CEF98449.1"/>
    </source>
</evidence>
<evidence type="ECO:0000256" key="1">
    <source>
        <dbReference type="SAM" id="MobiDB-lite"/>
    </source>
</evidence>
<feature type="transmembrane region" description="Helical" evidence="2">
    <location>
        <begin position="373"/>
        <end position="397"/>
    </location>
</feature>
<keyword evidence="2" id="KW-1133">Transmembrane helix</keyword>
<protein>
    <submittedName>
        <fullName evidence="3">E2F-associated phosphoprotein</fullName>
    </submittedName>
</protein>
<feature type="compositionally biased region" description="Basic and acidic residues" evidence="1">
    <location>
        <begin position="22"/>
        <end position="36"/>
    </location>
</feature>
<feature type="transmembrane region" description="Helical" evidence="2">
    <location>
        <begin position="464"/>
        <end position="486"/>
    </location>
</feature>
<feature type="transmembrane region" description="Helical" evidence="2">
    <location>
        <begin position="65"/>
        <end position="85"/>
    </location>
</feature>
<accession>A0A090M8M5</accession>
<organism evidence="3 4">
    <name type="scientific">Ostreococcus tauri</name>
    <name type="common">Marine green alga</name>
    <dbReference type="NCBI Taxonomy" id="70448"/>
    <lineage>
        <taxon>Eukaryota</taxon>
        <taxon>Viridiplantae</taxon>
        <taxon>Chlorophyta</taxon>
        <taxon>Mamiellophyceae</taxon>
        <taxon>Mamiellales</taxon>
        <taxon>Bathycoccaceae</taxon>
        <taxon>Ostreococcus</taxon>
    </lineage>
</organism>
<dbReference type="AlphaFoldDB" id="A0A090M8M5"/>
<gene>
    <name evidence="3" type="ORF">OT_ostta06g03430</name>
</gene>
<reference evidence="4" key="1">
    <citation type="journal article" date="2006" name="Proc. Natl. Acad. Sci. U.S.A.">
        <title>Genome analysis of the smallest free-living eukaryote Ostreococcus tauri unveils many unique features.</title>
        <authorList>
            <person name="Derelle E."/>
            <person name="Ferraz C."/>
            <person name="Rombauts S."/>
            <person name="Rouze P."/>
            <person name="Worden A.Z."/>
            <person name="Robbens S."/>
            <person name="Partensky F."/>
            <person name="Degroeve S."/>
            <person name="Echeynie S."/>
            <person name="Cooke R."/>
            <person name="Saeys Y."/>
            <person name="Wuyts J."/>
            <person name="Jabbari K."/>
            <person name="Bowler C."/>
            <person name="Panaud O."/>
            <person name="Piegu B."/>
            <person name="Ball S.G."/>
            <person name="Ral J.-P."/>
            <person name="Bouget F.-Y."/>
            <person name="Piganeau G."/>
            <person name="De Baets B."/>
            <person name="Picard A."/>
            <person name="Delseny M."/>
            <person name="Demaille J."/>
            <person name="Van de Peer Y."/>
            <person name="Moreau H."/>
        </authorList>
    </citation>
    <scope>NUCLEOTIDE SEQUENCE [LARGE SCALE GENOMIC DNA]</scope>
    <source>
        <strain evidence="4">OTTH 0595 / CCAP 157/2 / RCC745</strain>
    </source>
</reference>
<feature type="transmembrane region" description="Helical" evidence="2">
    <location>
        <begin position="228"/>
        <end position="251"/>
    </location>
</feature>
<feature type="transmembrane region" description="Helical" evidence="2">
    <location>
        <begin position="172"/>
        <end position="191"/>
    </location>
</feature>
<sequence>MRRHETRRGGWNRAEAAPATWEEDKCREEDEARSKPLTDGIGECERVKYRAIPSAPRLIDIAWDWFTIQACIVAGLIVLTGYFTFISTATWRKCTAALDVEFRDSAGREEVVRSFLRCTFGRERGRGYVPWRMEDFSVLFVRISTLGYFGEVIFHQQSAWHASKHRKWRTKLAINSFAAYYVVYFVMIAILGYHSRYSQAVCMSCFGALFYCGATSKEFWSTKGFSWIYTYVILMAIIGKAVVEIFIIIAADPGVSPMLKLGVRFVLDPLFWEFVRAVERHYARLNPSPGPCLQLPYFVSFTLQQAFFSRYIMFLLSAGGAVKSMATVQAVLSLHELMVNLVQKDRDVHLVKLFLGRQSAEAILISRKQHDIVALNSIVSSFAEICAVIVISLYLYVFRMATEGNENIVNLRAYGVQAINLIAIEVVLSFFVMYVQQRFHGIRHGDVFPSGDFMRRGRWFIVSYRFVVFMWITVMMAHKITIYLVGSQFHKYLCPRINDDGNVYSYQCTTEDLKLAPGGFYLNSNAFLVQMYDYPVANLENDARS</sequence>
<reference evidence="3 4" key="2">
    <citation type="journal article" date="2014" name="BMC Genomics">
        <title>An improved genome of the model marine alga Ostreococcus tauri unfolds by assessing Illumina de novo assemblies.</title>
        <authorList>
            <person name="Blanc-Mathieu R."/>
            <person name="Verhelst B."/>
            <person name="Derelle E."/>
            <person name="Rombauts S."/>
            <person name="Bouget F.Y."/>
            <person name="Carre I."/>
            <person name="Chateau A."/>
            <person name="Eyre-Walker A."/>
            <person name="Grimsley N."/>
            <person name="Moreau H."/>
            <person name="Piegu B."/>
            <person name="Rivals E."/>
            <person name="Schackwitz W."/>
            <person name="Van de Peer Y."/>
            <person name="Piganeau G."/>
        </authorList>
    </citation>
    <scope>NUCLEOTIDE SEQUENCE [LARGE SCALE GENOMIC DNA]</scope>
    <source>
        <strain evidence="4">OTTH 0595 / CCAP 157/2 / RCC745</strain>
    </source>
</reference>
<comment type="caution">
    <text evidence="3">The sequence shown here is derived from an EMBL/GenBank/DDBJ whole genome shotgun (WGS) entry which is preliminary data.</text>
</comment>
<name>A0A090M8M5_OSTTA</name>
<feature type="region of interest" description="Disordered" evidence="1">
    <location>
        <begin position="1"/>
        <end position="37"/>
    </location>
</feature>